<feature type="compositionally biased region" description="Low complexity" evidence="1">
    <location>
        <begin position="1"/>
        <end position="19"/>
    </location>
</feature>
<dbReference type="AlphaFoldDB" id="I1P034"/>
<feature type="region of interest" description="Disordered" evidence="1">
    <location>
        <begin position="1"/>
        <end position="42"/>
    </location>
</feature>
<reference evidence="2" key="1">
    <citation type="submission" date="2015-06" db="UniProtKB">
        <authorList>
            <consortium name="EnsemblPlants"/>
        </authorList>
    </citation>
    <scope>IDENTIFICATION</scope>
</reference>
<dbReference type="HOGENOM" id="CLU_2053578_0_0_1"/>
<evidence type="ECO:0000313" key="3">
    <source>
        <dbReference type="Proteomes" id="UP000007306"/>
    </source>
</evidence>
<dbReference type="Proteomes" id="UP000007306">
    <property type="component" value="Chromosome 2"/>
</dbReference>
<dbReference type="OMA" id="PMDDVVT"/>
<dbReference type="Gramene" id="ORGLA02G0134000.1">
    <property type="protein sequence ID" value="ORGLA02G0134000.1"/>
    <property type="gene ID" value="ORGLA02G0134000"/>
</dbReference>
<evidence type="ECO:0000256" key="1">
    <source>
        <dbReference type="SAM" id="MobiDB-lite"/>
    </source>
</evidence>
<name>I1P034_ORYGL</name>
<protein>
    <submittedName>
        <fullName evidence="2">Uncharacterized protein</fullName>
    </submittedName>
</protein>
<organism evidence="2 3">
    <name type="scientific">Oryza glaberrima</name>
    <name type="common">African rice</name>
    <dbReference type="NCBI Taxonomy" id="4538"/>
    <lineage>
        <taxon>Eukaryota</taxon>
        <taxon>Viridiplantae</taxon>
        <taxon>Streptophyta</taxon>
        <taxon>Embryophyta</taxon>
        <taxon>Tracheophyta</taxon>
        <taxon>Spermatophyta</taxon>
        <taxon>Magnoliopsida</taxon>
        <taxon>Liliopsida</taxon>
        <taxon>Poales</taxon>
        <taxon>Poaceae</taxon>
        <taxon>BOP clade</taxon>
        <taxon>Oryzoideae</taxon>
        <taxon>Oryzeae</taxon>
        <taxon>Oryzinae</taxon>
        <taxon>Oryza</taxon>
    </lineage>
</organism>
<accession>I1P034</accession>
<reference evidence="2 3" key="2">
    <citation type="submission" date="2018-04" db="EMBL/GenBank/DDBJ databases">
        <title>OglaRS2 (Oryza glaberrima Reference Sequence Version 2).</title>
        <authorList>
            <person name="Zhang J."/>
            <person name="Kudrna D."/>
            <person name="Lee S."/>
            <person name="Talag J."/>
            <person name="Rajasekar S."/>
            <person name="Wing R.A."/>
        </authorList>
    </citation>
    <scope>NUCLEOTIDE SEQUENCE [LARGE SCALE GENOMIC DNA]</scope>
    <source>
        <strain evidence="2 3">cv. IRGC 96717</strain>
    </source>
</reference>
<proteinExistence type="predicted"/>
<sequence length="120" mass="12855">TPPSSRFPCRSSSRSAAAPPRLPRRGGTPGTPRAPPPPPLAPSLLVRELKKLAGSHGESRIRPPMDDVVTDASRLLPGRPRQLHRSIDASRLLPRDASSSPPPGQRGGREGSAWPGAWRR</sequence>
<evidence type="ECO:0000313" key="2">
    <source>
        <dbReference type="EnsemblPlants" id="ORGLA02G0134000.1"/>
    </source>
</evidence>
<dbReference type="EnsemblPlants" id="ORGLA02G0134000.1">
    <property type="protein sequence ID" value="ORGLA02G0134000.1"/>
    <property type="gene ID" value="ORGLA02G0134000"/>
</dbReference>
<keyword evidence="3" id="KW-1185">Reference proteome</keyword>
<feature type="compositionally biased region" description="Pro residues" evidence="1">
    <location>
        <begin position="32"/>
        <end position="41"/>
    </location>
</feature>
<feature type="region of interest" description="Disordered" evidence="1">
    <location>
        <begin position="74"/>
        <end position="120"/>
    </location>
</feature>